<dbReference type="EMBL" id="LR746269">
    <property type="protein sequence ID" value="CAA7397957.1"/>
    <property type="molecule type" value="Genomic_DNA"/>
</dbReference>
<gene>
    <name evidence="1" type="ORF">SI8410_06008622</name>
</gene>
<sequence>MGHGPFCLNIGSKPVKRLDH</sequence>
<organism evidence="1 2">
    <name type="scientific">Spirodela intermedia</name>
    <name type="common">Intermediate duckweed</name>
    <dbReference type="NCBI Taxonomy" id="51605"/>
    <lineage>
        <taxon>Eukaryota</taxon>
        <taxon>Viridiplantae</taxon>
        <taxon>Streptophyta</taxon>
        <taxon>Embryophyta</taxon>
        <taxon>Tracheophyta</taxon>
        <taxon>Spermatophyta</taxon>
        <taxon>Magnoliopsida</taxon>
        <taxon>Liliopsida</taxon>
        <taxon>Araceae</taxon>
        <taxon>Lemnoideae</taxon>
        <taxon>Spirodela</taxon>
    </lineage>
</organism>
<protein>
    <submittedName>
        <fullName evidence="1">Uncharacterized protein</fullName>
    </submittedName>
</protein>
<evidence type="ECO:0000313" key="2">
    <source>
        <dbReference type="Proteomes" id="UP000663760"/>
    </source>
</evidence>
<keyword evidence="2" id="KW-1185">Reference proteome</keyword>
<evidence type="ECO:0000313" key="1">
    <source>
        <dbReference type="EMBL" id="CAA7397957.1"/>
    </source>
</evidence>
<reference evidence="1" key="1">
    <citation type="submission" date="2020-02" db="EMBL/GenBank/DDBJ databases">
        <authorList>
            <person name="Scholz U."/>
            <person name="Mascher M."/>
            <person name="Fiebig A."/>
        </authorList>
    </citation>
    <scope>NUCLEOTIDE SEQUENCE</scope>
</reference>
<proteinExistence type="predicted"/>
<dbReference type="AlphaFoldDB" id="A0A7I8KJJ6"/>
<accession>A0A7I8KJJ6</accession>
<name>A0A7I8KJJ6_SPIIN</name>
<dbReference type="Proteomes" id="UP000663760">
    <property type="component" value="Chromosome 6"/>
</dbReference>